<dbReference type="PROSITE" id="PS50174">
    <property type="entry name" value="G_PATCH"/>
    <property type="match status" value="1"/>
</dbReference>
<organism evidence="3 4">
    <name type="scientific">Cyclostephanos tholiformis</name>
    <dbReference type="NCBI Taxonomy" id="382380"/>
    <lineage>
        <taxon>Eukaryota</taxon>
        <taxon>Sar</taxon>
        <taxon>Stramenopiles</taxon>
        <taxon>Ochrophyta</taxon>
        <taxon>Bacillariophyta</taxon>
        <taxon>Coscinodiscophyceae</taxon>
        <taxon>Thalassiosirophycidae</taxon>
        <taxon>Stephanodiscales</taxon>
        <taxon>Stephanodiscaceae</taxon>
        <taxon>Cyclostephanos</taxon>
    </lineage>
</organism>
<feature type="region of interest" description="Disordered" evidence="1">
    <location>
        <begin position="27"/>
        <end position="46"/>
    </location>
</feature>
<dbReference type="Pfam" id="PF01585">
    <property type="entry name" value="G-patch"/>
    <property type="match status" value="1"/>
</dbReference>
<feature type="compositionally biased region" description="Basic residues" evidence="1">
    <location>
        <begin position="238"/>
        <end position="247"/>
    </location>
</feature>
<gene>
    <name evidence="3" type="ORF">ACHAXA_003657</name>
</gene>
<sequence>MTIVAKAETRNSQWANDQSSFGRRMLSKMGWRGDGSGLGKDQQGSSVHLRAVRRVESLGIGAENDTFGDKGWKDTNAGFHGVLASLKREYGGGTSEDGGGGGRGRGTKEEEGKKRRRKRERKDERKKRRVKREEERTRKKKRGYDDDDDGEGSDVDNNGKCGGRGSVVRLPHNIVQAGHARKMREAKDIRNKSAEDMAAIFGIKADQYKRQSCWGGGGANPPSPSDVASDEGWEGGKSRKKIKGRKRLSGESSKSNVVDECDETDGAGGSSKVERRKDKKKRDRSCEVECDPSDERKRRKKKDKSKK</sequence>
<feature type="compositionally biased region" description="Gly residues" evidence="1">
    <location>
        <begin position="91"/>
        <end position="104"/>
    </location>
</feature>
<feature type="compositionally biased region" description="Basic residues" evidence="1">
    <location>
        <begin position="297"/>
        <end position="307"/>
    </location>
</feature>
<evidence type="ECO:0000313" key="3">
    <source>
        <dbReference type="EMBL" id="KAL3826333.1"/>
    </source>
</evidence>
<keyword evidence="4" id="KW-1185">Reference proteome</keyword>
<evidence type="ECO:0000256" key="1">
    <source>
        <dbReference type="SAM" id="MobiDB-lite"/>
    </source>
</evidence>
<dbReference type="PANTHER" id="PTHR23149:SF9">
    <property type="entry name" value="G PATCH DOMAIN-CONTAINING PROTEIN 4"/>
    <property type="match status" value="1"/>
</dbReference>
<feature type="compositionally biased region" description="Basic residues" evidence="1">
    <location>
        <begin position="114"/>
        <end position="130"/>
    </location>
</feature>
<dbReference type="EMBL" id="JALLPB020000023">
    <property type="protein sequence ID" value="KAL3826333.1"/>
    <property type="molecule type" value="Genomic_DNA"/>
</dbReference>
<comment type="caution">
    <text evidence="3">The sequence shown here is derived from an EMBL/GenBank/DDBJ whole genome shotgun (WGS) entry which is preliminary data.</text>
</comment>
<dbReference type="Proteomes" id="UP001530377">
    <property type="component" value="Unassembled WGS sequence"/>
</dbReference>
<dbReference type="InterPro" id="IPR050656">
    <property type="entry name" value="PINX1"/>
</dbReference>
<dbReference type="AlphaFoldDB" id="A0ABD3SQ37"/>
<protein>
    <recommendedName>
        <fullName evidence="2">G-patch domain-containing protein</fullName>
    </recommendedName>
</protein>
<proteinExistence type="predicted"/>
<feature type="compositionally biased region" description="Acidic residues" evidence="1">
    <location>
        <begin position="145"/>
        <end position="154"/>
    </location>
</feature>
<evidence type="ECO:0000313" key="4">
    <source>
        <dbReference type="Proteomes" id="UP001530377"/>
    </source>
</evidence>
<feature type="domain" description="G-patch" evidence="2">
    <location>
        <begin position="18"/>
        <end position="65"/>
    </location>
</feature>
<feature type="region of interest" description="Disordered" evidence="1">
    <location>
        <begin position="88"/>
        <end position="169"/>
    </location>
</feature>
<feature type="region of interest" description="Disordered" evidence="1">
    <location>
        <begin position="210"/>
        <end position="307"/>
    </location>
</feature>
<dbReference type="PANTHER" id="PTHR23149">
    <property type="entry name" value="G PATCH DOMAIN CONTAINING PROTEIN"/>
    <property type="match status" value="1"/>
</dbReference>
<name>A0ABD3SQ37_9STRA</name>
<accession>A0ABD3SQ37</accession>
<dbReference type="SMART" id="SM00443">
    <property type="entry name" value="G_patch"/>
    <property type="match status" value="1"/>
</dbReference>
<reference evidence="3 4" key="1">
    <citation type="submission" date="2024-10" db="EMBL/GenBank/DDBJ databases">
        <title>Updated reference genomes for cyclostephanoid diatoms.</title>
        <authorList>
            <person name="Roberts W.R."/>
            <person name="Alverson A.J."/>
        </authorList>
    </citation>
    <scope>NUCLEOTIDE SEQUENCE [LARGE SCALE GENOMIC DNA]</scope>
    <source>
        <strain evidence="3 4">AJA228-03</strain>
    </source>
</reference>
<dbReference type="InterPro" id="IPR000467">
    <property type="entry name" value="G_patch_dom"/>
</dbReference>
<evidence type="ECO:0000259" key="2">
    <source>
        <dbReference type="PROSITE" id="PS50174"/>
    </source>
</evidence>